<dbReference type="SMART" id="SM00028">
    <property type="entry name" value="TPR"/>
    <property type="match status" value="3"/>
</dbReference>
<keyword evidence="1" id="KW-0677">Repeat</keyword>
<dbReference type="InterPro" id="IPR050498">
    <property type="entry name" value="Ycf3"/>
</dbReference>
<protein>
    <submittedName>
        <fullName evidence="3">Tetratricopeptide repeat protein</fullName>
    </submittedName>
</protein>
<comment type="caution">
    <text evidence="3">The sequence shown here is derived from an EMBL/GenBank/DDBJ whole genome shotgun (WGS) entry which is preliminary data.</text>
</comment>
<dbReference type="PANTHER" id="PTHR44858">
    <property type="entry name" value="TETRATRICOPEPTIDE REPEAT PROTEIN 6"/>
    <property type="match status" value="1"/>
</dbReference>
<keyword evidence="4" id="KW-1185">Reference proteome</keyword>
<dbReference type="PANTHER" id="PTHR44858:SF1">
    <property type="entry name" value="UDP-N-ACETYLGLUCOSAMINE--PEPTIDE N-ACETYLGLUCOSAMINYLTRANSFERASE SPINDLY-RELATED"/>
    <property type="match status" value="1"/>
</dbReference>
<sequence>MPIALAGCSGSQTKAQQLGEQADALLQAGNIGYARYTIDAAIRERDDIAALQILKGRIAVAQGDRESAFNAYSNAMSLDATNMEAMQGVTQLGLAIGRWDQADAAADKILIIIPGEPSAVFAKGLIALSQRRIDDALKFADTILTTNPRDARGLILKARALYARERIDDALATLDKGTAGGTLEDPIIATYLELHRRKRDAAAMLKDMVALERMRPREARIRLDLANLRYKTGDTAGARDGLLRLIERRDLTAASMMRIVAIWQQYDRDPIAKDALASAAFGTDRARVETARYYLDTGRPAEAMTILGPVASEDAKALAARIQLLSGTATPETTATIDAILAKDETQCDALAARATMKLQRGAARDAVVDAQHAAAECPANSAGHRTLIAVRRAMGDRMAEFRAYDAALSAMPWDVLIAQDYYDRAKALGDSTKALSVARQVTRALPSWPGGWMMQARACAAVGDTACRQDAERRADEAKTVYRLDPLPGEAPARGLDGSMQK</sequence>
<evidence type="ECO:0000256" key="1">
    <source>
        <dbReference type="ARBA" id="ARBA00022737"/>
    </source>
</evidence>
<gene>
    <name evidence="3" type="ORF">ACFSC3_03700</name>
</gene>
<name>A0ABW4N9J0_9SPHN</name>
<dbReference type="InterPro" id="IPR019734">
    <property type="entry name" value="TPR_rpt"/>
</dbReference>
<dbReference type="Pfam" id="PF14559">
    <property type="entry name" value="TPR_19"/>
    <property type="match status" value="1"/>
</dbReference>
<reference evidence="4" key="1">
    <citation type="journal article" date="2019" name="Int. J. Syst. Evol. Microbiol.">
        <title>The Global Catalogue of Microorganisms (GCM) 10K type strain sequencing project: providing services to taxonomists for standard genome sequencing and annotation.</title>
        <authorList>
            <consortium name="The Broad Institute Genomics Platform"/>
            <consortium name="The Broad Institute Genome Sequencing Center for Infectious Disease"/>
            <person name="Wu L."/>
            <person name="Ma J."/>
        </authorList>
    </citation>
    <scope>NUCLEOTIDE SEQUENCE [LARGE SCALE GENOMIC DNA]</scope>
    <source>
        <strain evidence="4">Q85</strain>
    </source>
</reference>
<dbReference type="Gene3D" id="1.25.40.10">
    <property type="entry name" value="Tetratricopeptide repeat domain"/>
    <property type="match status" value="3"/>
</dbReference>
<proteinExistence type="predicted"/>
<dbReference type="InterPro" id="IPR011990">
    <property type="entry name" value="TPR-like_helical_dom_sf"/>
</dbReference>
<dbReference type="EMBL" id="JBHUFC010000002">
    <property type="protein sequence ID" value="MFD1786671.1"/>
    <property type="molecule type" value="Genomic_DNA"/>
</dbReference>
<keyword evidence="2" id="KW-0802">TPR repeat</keyword>
<evidence type="ECO:0000313" key="4">
    <source>
        <dbReference type="Proteomes" id="UP001597283"/>
    </source>
</evidence>
<accession>A0ABW4N9J0</accession>
<dbReference type="SUPFAM" id="SSF48452">
    <property type="entry name" value="TPR-like"/>
    <property type="match status" value="3"/>
</dbReference>
<evidence type="ECO:0000256" key="2">
    <source>
        <dbReference type="ARBA" id="ARBA00022803"/>
    </source>
</evidence>
<evidence type="ECO:0000313" key="3">
    <source>
        <dbReference type="EMBL" id="MFD1786671.1"/>
    </source>
</evidence>
<organism evidence="3 4">
    <name type="scientific">Sphingomonas floccifaciens</name>
    <dbReference type="NCBI Taxonomy" id="1844115"/>
    <lineage>
        <taxon>Bacteria</taxon>
        <taxon>Pseudomonadati</taxon>
        <taxon>Pseudomonadota</taxon>
        <taxon>Alphaproteobacteria</taxon>
        <taxon>Sphingomonadales</taxon>
        <taxon>Sphingomonadaceae</taxon>
        <taxon>Sphingomonas</taxon>
    </lineage>
</organism>
<dbReference type="Proteomes" id="UP001597283">
    <property type="component" value="Unassembled WGS sequence"/>
</dbReference>